<keyword evidence="3" id="KW-1185">Reference proteome</keyword>
<dbReference type="Pfam" id="PF03357">
    <property type="entry name" value="Snf7"/>
    <property type="match status" value="1"/>
</dbReference>
<sequence>MFAKLFRGCGGEPSSGSSSHKLKQKISIEVERAREFTKAKNKQAAFESLKRKRYYEVQMEQLESFQSRILDQEQKLPQKSPFHSRQSQQISYKVKSNLHKSNLA</sequence>
<evidence type="ECO:0000313" key="3">
    <source>
        <dbReference type="Proteomes" id="UP001085076"/>
    </source>
</evidence>
<dbReference type="GO" id="GO:0005771">
    <property type="term" value="C:multivesicular body"/>
    <property type="evidence" value="ECO:0007669"/>
    <property type="project" value="TreeGrafter"/>
</dbReference>
<reference evidence="2" key="2">
    <citation type="journal article" date="2022" name="Hortic Res">
        <title>The genome of Dioscorea zingiberensis sheds light on the biosynthesis, origin and evolution of the medicinally important diosgenin saponins.</title>
        <authorList>
            <person name="Li Y."/>
            <person name="Tan C."/>
            <person name="Li Z."/>
            <person name="Guo J."/>
            <person name="Li S."/>
            <person name="Chen X."/>
            <person name="Wang C."/>
            <person name="Dai X."/>
            <person name="Yang H."/>
            <person name="Song W."/>
            <person name="Hou L."/>
            <person name="Xu J."/>
            <person name="Tong Z."/>
            <person name="Xu A."/>
            <person name="Yuan X."/>
            <person name="Wang W."/>
            <person name="Yang Q."/>
            <person name="Chen L."/>
            <person name="Sun Z."/>
            <person name="Wang K."/>
            <person name="Pan B."/>
            <person name="Chen J."/>
            <person name="Bao Y."/>
            <person name="Liu F."/>
            <person name="Qi X."/>
            <person name="Gang D.R."/>
            <person name="Wen J."/>
            <person name="Li J."/>
        </authorList>
    </citation>
    <scope>NUCLEOTIDE SEQUENCE</scope>
    <source>
        <strain evidence="2">Dzin_1.0</strain>
    </source>
</reference>
<dbReference type="PANTHER" id="PTHR22761">
    <property type="entry name" value="CHARGED MULTIVESICULAR BODY PROTEIN"/>
    <property type="match status" value="1"/>
</dbReference>
<feature type="compositionally biased region" description="Polar residues" evidence="1">
    <location>
        <begin position="77"/>
        <end position="91"/>
    </location>
</feature>
<organism evidence="2 3">
    <name type="scientific">Dioscorea zingiberensis</name>
    <dbReference type="NCBI Taxonomy" id="325984"/>
    <lineage>
        <taxon>Eukaryota</taxon>
        <taxon>Viridiplantae</taxon>
        <taxon>Streptophyta</taxon>
        <taxon>Embryophyta</taxon>
        <taxon>Tracheophyta</taxon>
        <taxon>Spermatophyta</taxon>
        <taxon>Magnoliopsida</taxon>
        <taxon>Liliopsida</taxon>
        <taxon>Dioscoreales</taxon>
        <taxon>Dioscoreaceae</taxon>
        <taxon>Dioscorea</taxon>
    </lineage>
</organism>
<feature type="region of interest" description="Disordered" evidence="1">
    <location>
        <begin position="73"/>
        <end position="104"/>
    </location>
</feature>
<evidence type="ECO:0000313" key="2">
    <source>
        <dbReference type="EMBL" id="KAJ0961895.1"/>
    </source>
</evidence>
<feature type="region of interest" description="Disordered" evidence="1">
    <location>
        <begin position="1"/>
        <end position="24"/>
    </location>
</feature>
<dbReference type="AlphaFoldDB" id="A0A9D5BWE5"/>
<dbReference type="InterPro" id="IPR005024">
    <property type="entry name" value="Snf7_fam"/>
</dbReference>
<accession>A0A9D5BWE5</accession>
<dbReference type="GO" id="GO:0000815">
    <property type="term" value="C:ESCRT III complex"/>
    <property type="evidence" value="ECO:0007669"/>
    <property type="project" value="TreeGrafter"/>
</dbReference>
<dbReference type="EMBL" id="JAGGNH010000010">
    <property type="protein sequence ID" value="KAJ0961895.1"/>
    <property type="molecule type" value="Genomic_DNA"/>
</dbReference>
<comment type="caution">
    <text evidence="2">The sequence shown here is derived from an EMBL/GenBank/DDBJ whole genome shotgun (WGS) entry which is preliminary data.</text>
</comment>
<dbReference type="Gene3D" id="1.10.287.1060">
    <property type="entry name" value="ESAT-6-like"/>
    <property type="match status" value="1"/>
</dbReference>
<dbReference type="GO" id="GO:0032511">
    <property type="term" value="P:late endosome to vacuole transport via multivesicular body sorting pathway"/>
    <property type="evidence" value="ECO:0007669"/>
    <property type="project" value="TreeGrafter"/>
</dbReference>
<dbReference type="GO" id="GO:0006900">
    <property type="term" value="P:vesicle budding from membrane"/>
    <property type="evidence" value="ECO:0007669"/>
    <property type="project" value="TreeGrafter"/>
</dbReference>
<dbReference type="GO" id="GO:0009898">
    <property type="term" value="C:cytoplasmic side of plasma membrane"/>
    <property type="evidence" value="ECO:0007669"/>
    <property type="project" value="TreeGrafter"/>
</dbReference>
<evidence type="ECO:0000256" key="1">
    <source>
        <dbReference type="SAM" id="MobiDB-lite"/>
    </source>
</evidence>
<proteinExistence type="predicted"/>
<reference evidence="2" key="1">
    <citation type="submission" date="2021-03" db="EMBL/GenBank/DDBJ databases">
        <authorList>
            <person name="Li Z."/>
            <person name="Yang C."/>
        </authorList>
    </citation>
    <scope>NUCLEOTIDE SEQUENCE</scope>
    <source>
        <strain evidence="2">Dzin_1.0</strain>
        <tissue evidence="2">Leaf</tissue>
    </source>
</reference>
<dbReference type="Proteomes" id="UP001085076">
    <property type="component" value="Miscellaneous, Linkage group lg10"/>
</dbReference>
<gene>
    <name evidence="2" type="ORF">J5N97_029723</name>
</gene>
<protein>
    <submittedName>
        <fullName evidence="2">Uncharacterized protein</fullName>
    </submittedName>
</protein>
<dbReference type="OrthoDB" id="5592979at2759"/>
<name>A0A9D5BWE5_9LILI</name>
<dbReference type="PANTHER" id="PTHR22761:SF91">
    <property type="entry name" value="OS07G0490700 PROTEIN"/>
    <property type="match status" value="1"/>
</dbReference>